<reference evidence="1" key="1">
    <citation type="submission" date="2018-02" db="EMBL/GenBank/DDBJ databases">
        <title>Rhizophora mucronata_Transcriptome.</title>
        <authorList>
            <person name="Meera S.P."/>
            <person name="Sreeshan A."/>
            <person name="Augustine A."/>
        </authorList>
    </citation>
    <scope>NUCLEOTIDE SEQUENCE</scope>
    <source>
        <tissue evidence="1">Leaf</tissue>
    </source>
</reference>
<sequence>MALTSLIKAAYILQLSMHYLCLEVAHESKV</sequence>
<evidence type="ECO:0000313" key="1">
    <source>
        <dbReference type="EMBL" id="MBX73852.1"/>
    </source>
</evidence>
<dbReference type="EMBL" id="GGEC01093368">
    <property type="protein sequence ID" value="MBX73852.1"/>
    <property type="molecule type" value="Transcribed_RNA"/>
</dbReference>
<dbReference type="AlphaFoldDB" id="A0A2P2R3K8"/>
<name>A0A2P2R3K8_RHIMU</name>
<proteinExistence type="predicted"/>
<organism evidence="1">
    <name type="scientific">Rhizophora mucronata</name>
    <name type="common">Asiatic mangrove</name>
    <dbReference type="NCBI Taxonomy" id="61149"/>
    <lineage>
        <taxon>Eukaryota</taxon>
        <taxon>Viridiplantae</taxon>
        <taxon>Streptophyta</taxon>
        <taxon>Embryophyta</taxon>
        <taxon>Tracheophyta</taxon>
        <taxon>Spermatophyta</taxon>
        <taxon>Magnoliopsida</taxon>
        <taxon>eudicotyledons</taxon>
        <taxon>Gunneridae</taxon>
        <taxon>Pentapetalae</taxon>
        <taxon>rosids</taxon>
        <taxon>fabids</taxon>
        <taxon>Malpighiales</taxon>
        <taxon>Rhizophoraceae</taxon>
        <taxon>Rhizophora</taxon>
    </lineage>
</organism>
<protein>
    <submittedName>
        <fullName evidence="1">Uncharacterized protein</fullName>
    </submittedName>
</protein>
<accession>A0A2P2R3K8</accession>